<dbReference type="NCBIfam" id="TIGR03083">
    <property type="entry name" value="maleylpyruvate isomerase family mycothiol-dependent enzyme"/>
    <property type="match status" value="1"/>
</dbReference>
<dbReference type="SUPFAM" id="SSF109854">
    <property type="entry name" value="DinB/YfiT-like putative metalloenzymes"/>
    <property type="match status" value="1"/>
</dbReference>
<dbReference type="InterPro" id="IPR034660">
    <property type="entry name" value="DinB/YfiT-like"/>
</dbReference>
<proteinExistence type="predicted"/>
<dbReference type="EMBL" id="SOFG01000004">
    <property type="protein sequence ID" value="TFB90770.1"/>
    <property type="molecule type" value="Genomic_DNA"/>
</dbReference>
<gene>
    <name evidence="2" type="ORF">E3O44_04130</name>
</gene>
<reference evidence="2 3" key="1">
    <citation type="submission" date="2019-03" db="EMBL/GenBank/DDBJ databases">
        <title>Genomics of glacier-inhabiting Cryobacterium strains.</title>
        <authorList>
            <person name="Liu Q."/>
            <person name="Xin Y.-H."/>
        </authorList>
    </citation>
    <scope>NUCLEOTIDE SEQUENCE [LARGE SCALE GENOMIC DNA]</scope>
    <source>
        <strain evidence="2 3">MDB2-B</strain>
    </source>
</reference>
<dbReference type="InterPro" id="IPR024344">
    <property type="entry name" value="MDMPI_metal-binding"/>
</dbReference>
<feature type="domain" description="Mycothiol-dependent maleylpyruvate isomerase metal-binding" evidence="1">
    <location>
        <begin position="67"/>
        <end position="184"/>
    </location>
</feature>
<comment type="caution">
    <text evidence="2">The sequence shown here is derived from an EMBL/GenBank/DDBJ whole genome shotgun (WGS) entry which is preliminary data.</text>
</comment>
<dbReference type="Pfam" id="PF11716">
    <property type="entry name" value="MDMPI_N"/>
    <property type="match status" value="1"/>
</dbReference>
<dbReference type="Gene3D" id="1.20.120.450">
    <property type="entry name" value="dinb family like domain"/>
    <property type="match status" value="1"/>
</dbReference>
<organism evidence="2 3">
    <name type="scientific">Cryobacterium algoricola</name>
    <dbReference type="NCBI Taxonomy" id="1259183"/>
    <lineage>
        <taxon>Bacteria</taxon>
        <taxon>Bacillati</taxon>
        <taxon>Actinomycetota</taxon>
        <taxon>Actinomycetes</taxon>
        <taxon>Micrococcales</taxon>
        <taxon>Microbacteriaceae</taxon>
        <taxon>Cryobacterium</taxon>
    </lineage>
</organism>
<dbReference type="InterPro" id="IPR017517">
    <property type="entry name" value="Maleyloyr_isom"/>
</dbReference>
<dbReference type="GO" id="GO:0016853">
    <property type="term" value="F:isomerase activity"/>
    <property type="evidence" value="ECO:0007669"/>
    <property type="project" value="UniProtKB-KW"/>
</dbReference>
<dbReference type="Proteomes" id="UP000297608">
    <property type="component" value="Unassembled WGS sequence"/>
</dbReference>
<sequence length="264" mass="28082">MPRSARVRPAQRLRIGVGFTGQVYSPGASRLDGMPDISQYLPFSRKPQLDDTGTTADWSAEIAATLTGIADILETLSPEEWETPSLCAGWRVRDTAGHLVWRVGTPTRELLGTGWTAVREQFPNPSVNHAVDSLSRRAAEAEPDALVASLRATAAEYAAGRVTGRGRHGITELTEVVVHGLDLAHPLGRALDVSPVALGAVAVRKALIAPTSVKAVVRRRTLVATDAGWRVGRGAVIDSTAVNIVLFLFGREGFTPTGPRSPAA</sequence>
<name>A0ABY2IGT1_9MICO</name>
<evidence type="ECO:0000259" key="1">
    <source>
        <dbReference type="Pfam" id="PF11716"/>
    </source>
</evidence>
<keyword evidence="2" id="KW-0413">Isomerase</keyword>
<evidence type="ECO:0000313" key="2">
    <source>
        <dbReference type="EMBL" id="TFB90770.1"/>
    </source>
</evidence>
<accession>A0ABY2IGT1</accession>
<keyword evidence="3" id="KW-1185">Reference proteome</keyword>
<protein>
    <submittedName>
        <fullName evidence="2">Maleylpyruvate isomerase family mycothiol-dependent enzyme</fullName>
    </submittedName>
</protein>
<evidence type="ECO:0000313" key="3">
    <source>
        <dbReference type="Proteomes" id="UP000297608"/>
    </source>
</evidence>